<gene>
    <name evidence="5" type="ORF">R5R35_004085</name>
</gene>
<evidence type="ECO:0000256" key="4">
    <source>
        <dbReference type="SAM" id="SignalP"/>
    </source>
</evidence>
<evidence type="ECO:0000256" key="2">
    <source>
        <dbReference type="ARBA" id="ARBA00023108"/>
    </source>
</evidence>
<keyword evidence="2" id="KW-0090">Biological rhythms</keyword>
<name>A0AAN9VLM2_9ORTH</name>
<reference evidence="5 6" key="1">
    <citation type="submission" date="2024-03" db="EMBL/GenBank/DDBJ databases">
        <title>The genome assembly and annotation of the cricket Gryllus longicercus Weissman &amp; Gray.</title>
        <authorList>
            <person name="Szrajer S."/>
            <person name="Gray D."/>
            <person name="Ylla G."/>
        </authorList>
    </citation>
    <scope>NUCLEOTIDE SEQUENCE [LARGE SCALE GENOMIC DNA]</scope>
    <source>
        <strain evidence="5">DAG 2021-001</strain>
        <tissue evidence="5">Whole body minus gut</tissue>
    </source>
</reference>
<evidence type="ECO:0000313" key="5">
    <source>
        <dbReference type="EMBL" id="KAK7864170.1"/>
    </source>
</evidence>
<accession>A0AAN9VLM2</accession>
<evidence type="ECO:0008006" key="7">
    <source>
        <dbReference type="Google" id="ProtNLM"/>
    </source>
</evidence>
<dbReference type="GO" id="GO:0005615">
    <property type="term" value="C:extracellular space"/>
    <property type="evidence" value="ECO:0007669"/>
    <property type="project" value="TreeGrafter"/>
</dbReference>
<dbReference type="Pfam" id="PF06585">
    <property type="entry name" value="JHBP"/>
    <property type="match status" value="1"/>
</dbReference>
<keyword evidence="1 4" id="KW-0732">Signal</keyword>
<dbReference type="AlphaFoldDB" id="A0AAN9VLM2"/>
<proteinExistence type="inferred from homology"/>
<dbReference type="SMART" id="SM00700">
    <property type="entry name" value="JHBP"/>
    <property type="match status" value="1"/>
</dbReference>
<dbReference type="GO" id="GO:0007623">
    <property type="term" value="P:circadian rhythm"/>
    <property type="evidence" value="ECO:0007669"/>
    <property type="project" value="UniProtKB-ARBA"/>
</dbReference>
<dbReference type="Gene3D" id="3.15.10.30">
    <property type="entry name" value="Haemolymph juvenile hormone binding protein"/>
    <property type="match status" value="1"/>
</dbReference>
<dbReference type="EMBL" id="JAZDUA010000209">
    <property type="protein sequence ID" value="KAK7864170.1"/>
    <property type="molecule type" value="Genomic_DNA"/>
</dbReference>
<protein>
    <recommendedName>
        <fullName evidence="7">Protein takeout-like</fullName>
    </recommendedName>
</protein>
<comment type="similarity">
    <text evidence="3">Belongs to the TO family.</text>
</comment>
<evidence type="ECO:0000256" key="3">
    <source>
        <dbReference type="ARBA" id="ARBA00060902"/>
    </source>
</evidence>
<dbReference type="Proteomes" id="UP001378592">
    <property type="component" value="Unassembled WGS sequence"/>
</dbReference>
<comment type="caution">
    <text evidence="5">The sequence shown here is derived from an EMBL/GenBank/DDBJ whole genome shotgun (WGS) entry which is preliminary data.</text>
</comment>
<feature type="chain" id="PRO_5042838572" description="Protein takeout-like" evidence="4">
    <location>
        <begin position="29"/>
        <end position="259"/>
    </location>
</feature>
<organism evidence="5 6">
    <name type="scientific">Gryllus longicercus</name>
    <dbReference type="NCBI Taxonomy" id="2509291"/>
    <lineage>
        <taxon>Eukaryota</taxon>
        <taxon>Metazoa</taxon>
        <taxon>Ecdysozoa</taxon>
        <taxon>Arthropoda</taxon>
        <taxon>Hexapoda</taxon>
        <taxon>Insecta</taxon>
        <taxon>Pterygota</taxon>
        <taxon>Neoptera</taxon>
        <taxon>Polyneoptera</taxon>
        <taxon>Orthoptera</taxon>
        <taxon>Ensifera</taxon>
        <taxon>Gryllidea</taxon>
        <taxon>Grylloidea</taxon>
        <taxon>Gryllidae</taxon>
        <taxon>Gryllinae</taxon>
        <taxon>Gryllus</taxon>
    </lineage>
</organism>
<keyword evidence="6" id="KW-1185">Reference proteome</keyword>
<feature type="signal peptide" evidence="4">
    <location>
        <begin position="1"/>
        <end position="28"/>
    </location>
</feature>
<evidence type="ECO:0000256" key="1">
    <source>
        <dbReference type="ARBA" id="ARBA00022729"/>
    </source>
</evidence>
<dbReference type="InterPro" id="IPR010562">
    <property type="entry name" value="Haemolymph_juvenile_hormone-bd"/>
</dbReference>
<dbReference type="PANTHER" id="PTHR11008">
    <property type="entry name" value="PROTEIN TAKEOUT-LIKE PROTEIN"/>
    <property type="match status" value="1"/>
</dbReference>
<evidence type="ECO:0000313" key="6">
    <source>
        <dbReference type="Proteomes" id="UP001378592"/>
    </source>
</evidence>
<dbReference type="InterPro" id="IPR038606">
    <property type="entry name" value="To_sf"/>
</dbReference>
<dbReference type="FunFam" id="3.15.10.30:FF:000001">
    <property type="entry name" value="Takeout-like protein 1"/>
    <property type="match status" value="1"/>
</dbReference>
<sequence>MVASLLRPLGALLGVGLLLVGLAPPAAAAPRKLPSYLHVCKRGDPQLEQCVLTSVEKIRPKLLSGIPELNVPSMEPLIIPELVIRPSPRFQAVGKDVQVFGGSNFKVTRLRIEVNATALSFVAGVSVPHLSFVSDYQVDGQILVLPIKGRGQLTANVSDVTGSLHLLGKIVKRKGAEYLQFVEGEFRLELLSPVKIHLDNLFNGDKALGEATNAALNENSEELTEVVVPVAERVVAQFALDTANKISSAFPFDQLLPKN</sequence>
<dbReference type="PANTHER" id="PTHR11008:SF39">
    <property type="entry name" value="CIRCADIAN CLOCK-CONTROLLED PROTEIN-LIKE PROTEIN"/>
    <property type="match status" value="1"/>
</dbReference>